<feature type="transmembrane region" description="Helical" evidence="7">
    <location>
        <begin position="88"/>
        <end position="111"/>
    </location>
</feature>
<dbReference type="GO" id="GO:0005886">
    <property type="term" value="C:plasma membrane"/>
    <property type="evidence" value="ECO:0007669"/>
    <property type="project" value="UniProtKB-SubCell"/>
</dbReference>
<evidence type="ECO:0000313" key="8">
    <source>
        <dbReference type="EMBL" id="KHL25029.1"/>
    </source>
</evidence>
<evidence type="ECO:0000256" key="3">
    <source>
        <dbReference type="ARBA" id="ARBA00022475"/>
    </source>
</evidence>
<feature type="transmembrane region" description="Helical" evidence="7">
    <location>
        <begin position="240"/>
        <end position="266"/>
    </location>
</feature>
<evidence type="ECO:0000256" key="4">
    <source>
        <dbReference type="ARBA" id="ARBA00022692"/>
    </source>
</evidence>
<keyword evidence="9" id="KW-1185">Reference proteome</keyword>
<evidence type="ECO:0000256" key="7">
    <source>
        <dbReference type="SAM" id="Phobius"/>
    </source>
</evidence>
<protein>
    <submittedName>
        <fullName evidence="8">Sodium:dicarboxylate symporter</fullName>
    </submittedName>
</protein>
<dbReference type="InterPro" id="IPR036458">
    <property type="entry name" value="Na:dicarbo_symporter_sf"/>
</dbReference>
<keyword evidence="5 7" id="KW-1133">Transmembrane helix</keyword>
<dbReference type="GO" id="GO:0015293">
    <property type="term" value="F:symporter activity"/>
    <property type="evidence" value="ECO:0007669"/>
    <property type="project" value="UniProtKB-KW"/>
</dbReference>
<evidence type="ECO:0000256" key="2">
    <source>
        <dbReference type="ARBA" id="ARBA00022448"/>
    </source>
</evidence>
<dbReference type="Proteomes" id="UP000030988">
    <property type="component" value="Unassembled WGS sequence"/>
</dbReference>
<comment type="caution">
    <text evidence="8">The sequence shown here is derived from an EMBL/GenBank/DDBJ whole genome shotgun (WGS) entry which is preliminary data.</text>
</comment>
<feature type="transmembrane region" description="Helical" evidence="7">
    <location>
        <begin position="376"/>
        <end position="397"/>
    </location>
</feature>
<keyword evidence="4 7" id="KW-0812">Transmembrane</keyword>
<comment type="subcellular location">
    <subcellularLocation>
        <location evidence="1">Cell membrane</location>
        <topology evidence="1">Multi-pass membrane protein</topology>
    </subcellularLocation>
</comment>
<reference evidence="8 9" key="1">
    <citation type="submission" date="2014-11" db="EMBL/GenBank/DDBJ databases">
        <title>Draft genome sequence of Kirrobacter mercurialis.</title>
        <authorList>
            <person name="Coil D.A."/>
            <person name="Eisen J.A."/>
        </authorList>
    </citation>
    <scope>NUCLEOTIDE SEQUENCE [LARGE SCALE GENOMIC DNA]</scope>
    <source>
        <strain evidence="8 9">Coronado</strain>
    </source>
</reference>
<dbReference type="GO" id="GO:0006835">
    <property type="term" value="P:dicarboxylic acid transport"/>
    <property type="evidence" value="ECO:0007669"/>
    <property type="project" value="TreeGrafter"/>
</dbReference>
<feature type="transmembrane region" description="Helical" evidence="7">
    <location>
        <begin position="17"/>
        <end position="35"/>
    </location>
</feature>
<keyword evidence="2" id="KW-0813">Transport</keyword>
<keyword evidence="3" id="KW-1003">Cell membrane</keyword>
<feature type="transmembrane region" description="Helical" evidence="7">
    <location>
        <begin position="353"/>
        <end position="370"/>
    </location>
</feature>
<evidence type="ECO:0000313" key="9">
    <source>
        <dbReference type="Proteomes" id="UP000030988"/>
    </source>
</evidence>
<name>A0A0B2BUB6_9SPHN</name>
<feature type="transmembrane region" description="Helical" evidence="7">
    <location>
        <begin position="170"/>
        <end position="188"/>
    </location>
</feature>
<feature type="transmembrane region" description="Helical" evidence="7">
    <location>
        <begin position="55"/>
        <end position="76"/>
    </location>
</feature>
<evidence type="ECO:0000256" key="1">
    <source>
        <dbReference type="ARBA" id="ARBA00004651"/>
    </source>
</evidence>
<evidence type="ECO:0000256" key="5">
    <source>
        <dbReference type="ARBA" id="ARBA00022989"/>
    </source>
</evidence>
<dbReference type="PANTHER" id="PTHR42865:SF7">
    <property type="entry name" value="PROTON_GLUTAMATE-ASPARTATE SYMPORTER"/>
    <property type="match status" value="1"/>
</dbReference>
<evidence type="ECO:0000256" key="6">
    <source>
        <dbReference type="ARBA" id="ARBA00023136"/>
    </source>
</evidence>
<sequence>MAAEAAPIGHGKLQWRILLGFVLGLAAGLAAYTLTPGAAWIENVVTYVTGPIGQVFLRLLFMLVIPLLFSALVIGVAEMGEIRALKKIGLRTLVYTIIVSSISVALALLLVNVLRPGDGVDPVAARELLAQGGQGAASIVAASSETQPGIAQLIAIVPSNIIAAMADNDILAVMFFALVFGIGMLLVQTRRTASLKDGIEGLFEIAMRLIGIVIQLAPIAIFCFMFNLSAQFGWDLLFKLAAYVAVVVLALGLQMFGVFSAILKFVARKSPVAFFRETREASIMAFSTASSNATLPTALRIADTELKLPPRVARFVLTIGATANQNGTAMFEGVTVLFLAQFFGVDLNLGDQLFVMLVAILAGIGTAGVPGGSLPVVALILASVGVPPEGIGLILGVDRFLDMCRTALNVVGDLVAAQVISTLSEKDVVPA</sequence>
<dbReference type="SUPFAM" id="SSF118215">
    <property type="entry name" value="Proton glutamate symport protein"/>
    <property type="match status" value="1"/>
</dbReference>
<gene>
    <name evidence="8" type="ORF">PK98_09840</name>
</gene>
<feature type="transmembrane region" description="Helical" evidence="7">
    <location>
        <begin position="209"/>
        <end position="228"/>
    </location>
</feature>
<dbReference type="PRINTS" id="PR00173">
    <property type="entry name" value="EDTRNSPORT"/>
</dbReference>
<organism evidence="8 9">
    <name type="scientific">Croceibacterium mercuriale</name>
    <dbReference type="NCBI Taxonomy" id="1572751"/>
    <lineage>
        <taxon>Bacteria</taxon>
        <taxon>Pseudomonadati</taxon>
        <taxon>Pseudomonadota</taxon>
        <taxon>Alphaproteobacteria</taxon>
        <taxon>Sphingomonadales</taxon>
        <taxon>Erythrobacteraceae</taxon>
        <taxon>Croceibacterium</taxon>
    </lineage>
</organism>
<dbReference type="PANTHER" id="PTHR42865">
    <property type="entry name" value="PROTON/GLUTAMATE-ASPARTATE SYMPORTER"/>
    <property type="match status" value="1"/>
</dbReference>
<dbReference type="Pfam" id="PF00375">
    <property type="entry name" value="SDF"/>
    <property type="match status" value="1"/>
</dbReference>
<proteinExistence type="predicted"/>
<dbReference type="EMBL" id="JTDN01000002">
    <property type="protein sequence ID" value="KHL25029.1"/>
    <property type="molecule type" value="Genomic_DNA"/>
</dbReference>
<dbReference type="Gene3D" id="1.10.3860.10">
    <property type="entry name" value="Sodium:dicarboxylate symporter"/>
    <property type="match status" value="1"/>
</dbReference>
<accession>A0A0B2BUB6</accession>
<dbReference type="STRING" id="1572751.PK98_09840"/>
<dbReference type="AlphaFoldDB" id="A0A0B2BUB6"/>
<keyword evidence="6 7" id="KW-0472">Membrane</keyword>
<dbReference type="InterPro" id="IPR001991">
    <property type="entry name" value="Na-dicarboxylate_symporter"/>
</dbReference>